<dbReference type="OrthoDB" id="8549922at2"/>
<name>A0A4R4ZN14_9ACTN</name>
<evidence type="ECO:0000313" key="2">
    <source>
        <dbReference type="Proteomes" id="UP000295124"/>
    </source>
</evidence>
<dbReference type="SUPFAM" id="SSF53756">
    <property type="entry name" value="UDP-Glycosyltransferase/glycogen phosphorylase"/>
    <property type="match status" value="1"/>
</dbReference>
<proteinExistence type="predicted"/>
<accession>A0A4R4ZN14</accession>
<evidence type="ECO:0000313" key="1">
    <source>
        <dbReference type="EMBL" id="TDD59995.1"/>
    </source>
</evidence>
<gene>
    <name evidence="1" type="ORF">E1263_12925</name>
</gene>
<comment type="caution">
    <text evidence="1">The sequence shown here is derived from an EMBL/GenBank/DDBJ whole genome shotgun (WGS) entry which is preliminary data.</text>
</comment>
<keyword evidence="2" id="KW-1185">Reference proteome</keyword>
<protein>
    <submittedName>
        <fullName evidence="1">Uncharacterized protein</fullName>
    </submittedName>
</protein>
<dbReference type="AlphaFoldDB" id="A0A4R4ZN14"/>
<sequence>MSTADRLLVPVGPDSAPWRTISPHRTVLVIVHTVTAWNRFADILPVFDSDRRVQLVFTFPDASAVSAGIEEHLVAQGTRVIPWERALAADFDLALSAHHSGDLHKVRAPLAVLSHGMGYTKYSHRDTGTPGHRDTYGLSARWLLRGGELTPASIILTHHEQLDRLAAVSAEALSSAFVGGDPCFDRLMVSAHRREHYRRALGVHDDRTIVAVTSTWGSRSLFGTNPDLIATLAAELELDSYVVAVILHPNTWYAHSPAQIRLWLGDCLRSGVRLIPPAEGWQQTILAADITIGDNGSVSGYSAAAGRPTLLATFPVADVVPTSAIDALGQSSARLNLHAAFEPQIIAAGPPDPRIRALTTSVPSEASARHRAEFYRLMHLPEPQSPAILPQYDADQLRPMTQPVSSWWASTSKDADGNYTVRRWPASVVGRPDYSPEDMPRHLVASADEPRRDLFANAAICVVNGPAATPSTVFRERPACSMVAVRTGPATCSLVHRTGWTADLAVFSATNHPVDPAIPTSVIHDQLAAQRTPPETFEILLGSTQITAALSQVSSKAE</sequence>
<organism evidence="1 2">
    <name type="scientific">Kribbella antibiotica</name>
    <dbReference type="NCBI Taxonomy" id="190195"/>
    <lineage>
        <taxon>Bacteria</taxon>
        <taxon>Bacillati</taxon>
        <taxon>Actinomycetota</taxon>
        <taxon>Actinomycetes</taxon>
        <taxon>Propionibacteriales</taxon>
        <taxon>Kribbellaceae</taxon>
        <taxon>Kribbella</taxon>
    </lineage>
</organism>
<reference evidence="1 2" key="1">
    <citation type="submission" date="2019-03" db="EMBL/GenBank/DDBJ databases">
        <title>Draft genome sequences of novel Actinobacteria.</title>
        <authorList>
            <person name="Sahin N."/>
            <person name="Ay H."/>
            <person name="Saygin H."/>
        </authorList>
    </citation>
    <scope>NUCLEOTIDE SEQUENCE [LARGE SCALE GENOMIC DNA]</scope>
    <source>
        <strain evidence="1 2">JCM 13523</strain>
    </source>
</reference>
<dbReference type="Proteomes" id="UP000295124">
    <property type="component" value="Unassembled WGS sequence"/>
</dbReference>
<dbReference type="EMBL" id="SMKX01000029">
    <property type="protein sequence ID" value="TDD59995.1"/>
    <property type="molecule type" value="Genomic_DNA"/>
</dbReference>
<dbReference type="RefSeq" id="WP_132167499.1">
    <property type="nucleotide sequence ID" value="NZ_SMKX01000029.1"/>
</dbReference>